<dbReference type="EMBL" id="BKCJ010000434">
    <property type="protein sequence ID" value="GEU33168.1"/>
    <property type="molecule type" value="Genomic_DNA"/>
</dbReference>
<accession>A0A6L2J827</accession>
<reference evidence="1" key="1">
    <citation type="journal article" date="2019" name="Sci. Rep.">
        <title>Draft genome of Tanacetum cinerariifolium, the natural source of mosquito coil.</title>
        <authorList>
            <person name="Yamashiro T."/>
            <person name="Shiraishi A."/>
            <person name="Satake H."/>
            <person name="Nakayama K."/>
        </authorList>
    </citation>
    <scope>NUCLEOTIDE SEQUENCE</scope>
</reference>
<proteinExistence type="predicted"/>
<comment type="caution">
    <text evidence="1">The sequence shown here is derived from an EMBL/GenBank/DDBJ whole genome shotgun (WGS) entry which is preliminary data.</text>
</comment>
<sequence>MSSLTHSTPSDVDEEYAFSSSNILDYTLTLPNYFPATPGNTSHDSSNNLTKYLLATLVFSPLHDNPYLKDMQAFYVKESSVPPRDPITPPVILTSSPVLPPSLLFDHRYFFVPKKLLPPKKQIHPLSSSSTKLSNSSRKQAFMSSLTYPTPSDFDEEYTFPSANILDYTLTLPNYFPATQGNTSPDSSNNLTKYLLAILVFSPLHDNPYLKDMQAFYVKESSIPPPDPITPPVILTPSLVLPPSLQFDP</sequence>
<gene>
    <name evidence="1" type="ORF">Tci_005146</name>
</gene>
<name>A0A6L2J827_TANCI</name>
<evidence type="ECO:0000313" key="1">
    <source>
        <dbReference type="EMBL" id="GEU33168.1"/>
    </source>
</evidence>
<dbReference type="AlphaFoldDB" id="A0A6L2J827"/>
<protein>
    <submittedName>
        <fullName evidence="1">Uncharacterized protein</fullName>
    </submittedName>
</protein>
<organism evidence="1">
    <name type="scientific">Tanacetum cinerariifolium</name>
    <name type="common">Dalmatian daisy</name>
    <name type="synonym">Chrysanthemum cinerariifolium</name>
    <dbReference type="NCBI Taxonomy" id="118510"/>
    <lineage>
        <taxon>Eukaryota</taxon>
        <taxon>Viridiplantae</taxon>
        <taxon>Streptophyta</taxon>
        <taxon>Embryophyta</taxon>
        <taxon>Tracheophyta</taxon>
        <taxon>Spermatophyta</taxon>
        <taxon>Magnoliopsida</taxon>
        <taxon>eudicotyledons</taxon>
        <taxon>Gunneridae</taxon>
        <taxon>Pentapetalae</taxon>
        <taxon>asterids</taxon>
        <taxon>campanulids</taxon>
        <taxon>Asterales</taxon>
        <taxon>Asteraceae</taxon>
        <taxon>Asteroideae</taxon>
        <taxon>Anthemideae</taxon>
        <taxon>Anthemidinae</taxon>
        <taxon>Tanacetum</taxon>
    </lineage>
</organism>